<evidence type="ECO:0000313" key="3">
    <source>
        <dbReference type="Proteomes" id="UP000386466"/>
    </source>
</evidence>
<accession>A0A485NT80</accession>
<dbReference type="EMBL" id="CAAGRJ010021043">
    <property type="protein sequence ID" value="VFV35294.1"/>
    <property type="molecule type" value="Genomic_DNA"/>
</dbReference>
<organism evidence="2 3">
    <name type="scientific">Lynx pardinus</name>
    <name type="common">Iberian lynx</name>
    <name type="synonym">Felis pardina</name>
    <dbReference type="NCBI Taxonomy" id="191816"/>
    <lineage>
        <taxon>Eukaryota</taxon>
        <taxon>Metazoa</taxon>
        <taxon>Chordata</taxon>
        <taxon>Craniata</taxon>
        <taxon>Vertebrata</taxon>
        <taxon>Euteleostomi</taxon>
        <taxon>Mammalia</taxon>
        <taxon>Eutheria</taxon>
        <taxon>Laurasiatheria</taxon>
        <taxon>Carnivora</taxon>
        <taxon>Feliformia</taxon>
        <taxon>Felidae</taxon>
        <taxon>Felinae</taxon>
        <taxon>Lynx</taxon>
    </lineage>
</organism>
<dbReference type="Proteomes" id="UP000386466">
    <property type="component" value="Unassembled WGS sequence"/>
</dbReference>
<evidence type="ECO:0000256" key="1">
    <source>
        <dbReference type="SAM" id="MobiDB-lite"/>
    </source>
</evidence>
<proteinExistence type="predicted"/>
<reference evidence="2 3" key="1">
    <citation type="submission" date="2019-01" db="EMBL/GenBank/DDBJ databases">
        <authorList>
            <person name="Alioto T."/>
            <person name="Alioto T."/>
        </authorList>
    </citation>
    <scope>NUCLEOTIDE SEQUENCE [LARGE SCALE GENOMIC DNA]</scope>
</reference>
<dbReference type="AlphaFoldDB" id="A0A485NT80"/>
<sequence length="146" mass="15527">MRSRRSGAEPDGGFLEKEAAIKSRSLHPFSPKTASGNGPEDTQPRTTAGPASKDNDKALPSPWIPSLTPEAEAPNREKPSRTAIHPLRMSAGMRKRLSAPGLWAPRGRITHCERCACAVTHHTVSCCVSRAVLQSPGAKAALGPTE</sequence>
<gene>
    <name evidence="2" type="ORF">LYPA_23C002112</name>
</gene>
<name>A0A485NT80_LYNPA</name>
<protein>
    <submittedName>
        <fullName evidence="2">Nitric oxide synthase-interacting</fullName>
    </submittedName>
</protein>
<feature type="region of interest" description="Disordered" evidence="1">
    <location>
        <begin position="1"/>
        <end position="92"/>
    </location>
</feature>
<keyword evidence="3" id="KW-1185">Reference proteome</keyword>
<evidence type="ECO:0000313" key="2">
    <source>
        <dbReference type="EMBL" id="VFV35294.1"/>
    </source>
</evidence>